<dbReference type="SMART" id="SM00283">
    <property type="entry name" value="MA"/>
    <property type="match status" value="1"/>
</dbReference>
<dbReference type="InterPro" id="IPR000727">
    <property type="entry name" value="T_SNARE_dom"/>
</dbReference>
<evidence type="ECO:0000256" key="6">
    <source>
        <dbReference type="SAM" id="Phobius"/>
    </source>
</evidence>
<accession>A0A090I617</accession>
<dbReference type="OrthoDB" id="5918784at2"/>
<keyword evidence="6" id="KW-1133">Transmembrane helix</keyword>
<dbReference type="Gene3D" id="1.10.287.950">
    <property type="entry name" value="Methyl-accepting chemotaxis protein"/>
    <property type="match status" value="1"/>
</dbReference>
<dbReference type="GO" id="GO:0007165">
    <property type="term" value="P:signal transduction"/>
    <property type="evidence" value="ECO:0007669"/>
    <property type="project" value="UniProtKB-KW"/>
</dbReference>
<dbReference type="HOGENOM" id="CLU_000445_107_27_6"/>
<evidence type="ECO:0000313" key="11">
    <source>
        <dbReference type="Proteomes" id="UP000032427"/>
    </source>
</evidence>
<keyword evidence="11" id="KW-1185">Reference proteome</keyword>
<organism evidence="10 11">
    <name type="scientific">Aliivibrio wodanis</name>
    <dbReference type="NCBI Taxonomy" id="80852"/>
    <lineage>
        <taxon>Bacteria</taxon>
        <taxon>Pseudomonadati</taxon>
        <taxon>Pseudomonadota</taxon>
        <taxon>Gammaproteobacteria</taxon>
        <taxon>Vibrionales</taxon>
        <taxon>Vibrionaceae</taxon>
        <taxon>Aliivibrio</taxon>
    </lineage>
</organism>
<comment type="similarity">
    <text evidence="4">Belongs to the methyl-accepting chemotaxis (MCP) protein family.</text>
</comment>
<protein>
    <submittedName>
        <fullName evidence="10">Methyl-accepting chemotaxis protein</fullName>
    </submittedName>
</protein>
<dbReference type="STRING" id="80852.AWOD_II_0435"/>
<proteinExistence type="inferred from homology"/>
<dbReference type="FunFam" id="1.10.287.950:FF:000001">
    <property type="entry name" value="Methyl-accepting chemotaxis sensory transducer"/>
    <property type="match status" value="1"/>
</dbReference>
<gene>
    <name evidence="10" type="ORF">AWOD_II_0435</name>
</gene>
<feature type="transmembrane region" description="Helical" evidence="6">
    <location>
        <begin position="311"/>
        <end position="334"/>
    </location>
</feature>
<reference evidence="11" key="1">
    <citation type="submission" date="2014-09" db="EMBL/GenBank/DDBJ databases">
        <authorList>
            <person name="Hjerde E."/>
        </authorList>
    </citation>
    <scope>NUCLEOTIDE SEQUENCE [LARGE SCALE GENOMIC DNA]</scope>
    <source>
        <strain evidence="11">06/09/139</strain>
    </source>
</reference>
<evidence type="ECO:0000256" key="3">
    <source>
        <dbReference type="ARBA" id="ARBA00023224"/>
    </source>
</evidence>
<evidence type="ECO:0000259" key="9">
    <source>
        <dbReference type="PROSITE" id="PS50885"/>
    </source>
</evidence>
<keyword evidence="3 5" id="KW-0807">Transducer</keyword>
<dbReference type="CDD" id="cd11386">
    <property type="entry name" value="MCP_signal"/>
    <property type="match status" value="1"/>
</dbReference>
<dbReference type="EMBL" id="LN554847">
    <property type="protein sequence ID" value="CED57080.1"/>
    <property type="molecule type" value="Genomic_DNA"/>
</dbReference>
<feature type="transmembrane region" description="Helical" evidence="6">
    <location>
        <begin position="12"/>
        <end position="33"/>
    </location>
</feature>
<dbReference type="AlphaFoldDB" id="A0A090I617"/>
<dbReference type="GO" id="GO:0005886">
    <property type="term" value="C:plasma membrane"/>
    <property type="evidence" value="ECO:0007669"/>
    <property type="project" value="UniProtKB-SubCell"/>
</dbReference>
<dbReference type="PROSITE" id="PS50192">
    <property type="entry name" value="T_SNARE"/>
    <property type="match status" value="1"/>
</dbReference>
<dbReference type="GeneID" id="28542685"/>
<keyword evidence="6" id="KW-0812">Transmembrane</keyword>
<dbReference type="PANTHER" id="PTHR32089">
    <property type="entry name" value="METHYL-ACCEPTING CHEMOTAXIS PROTEIN MCPB"/>
    <property type="match status" value="1"/>
</dbReference>
<evidence type="ECO:0000256" key="5">
    <source>
        <dbReference type="PROSITE-ProRule" id="PRU00284"/>
    </source>
</evidence>
<evidence type="ECO:0000256" key="4">
    <source>
        <dbReference type="ARBA" id="ARBA00029447"/>
    </source>
</evidence>
<keyword evidence="6" id="KW-0472">Membrane</keyword>
<dbReference type="PATRIC" id="fig|80852.17.peg.3197"/>
<feature type="domain" description="Methyl-accepting transducer" evidence="7">
    <location>
        <begin position="389"/>
        <end position="625"/>
    </location>
</feature>
<dbReference type="Proteomes" id="UP000032427">
    <property type="component" value="Chromosome 2"/>
</dbReference>
<dbReference type="PROSITE" id="PS50111">
    <property type="entry name" value="CHEMOTAXIS_TRANSDUC_2"/>
    <property type="match status" value="1"/>
</dbReference>
<evidence type="ECO:0000256" key="2">
    <source>
        <dbReference type="ARBA" id="ARBA00022519"/>
    </source>
</evidence>
<evidence type="ECO:0000256" key="1">
    <source>
        <dbReference type="ARBA" id="ARBA00004429"/>
    </source>
</evidence>
<dbReference type="InterPro" id="IPR004089">
    <property type="entry name" value="MCPsignal_dom"/>
</dbReference>
<dbReference type="InterPro" id="IPR003660">
    <property type="entry name" value="HAMP_dom"/>
</dbReference>
<dbReference type="SUPFAM" id="SSF58104">
    <property type="entry name" value="Methyl-accepting chemotaxis protein (MCP) signaling domain"/>
    <property type="match status" value="1"/>
</dbReference>
<dbReference type="KEGG" id="awd:AWOD_II_0435"/>
<comment type="subcellular location">
    <subcellularLocation>
        <location evidence="1">Cell inner membrane</location>
        <topology evidence="1">Multi-pass membrane protein</topology>
    </subcellularLocation>
</comment>
<dbReference type="PANTHER" id="PTHR32089:SF33">
    <property type="entry name" value="TOXIN COREGULATED PILUS BIOSYNTHESIS PROTEIN I"/>
    <property type="match status" value="1"/>
</dbReference>
<evidence type="ECO:0000259" key="7">
    <source>
        <dbReference type="PROSITE" id="PS50111"/>
    </source>
</evidence>
<feature type="domain" description="T-SNARE coiled-coil homology" evidence="8">
    <location>
        <begin position="576"/>
        <end position="638"/>
    </location>
</feature>
<dbReference type="PROSITE" id="PS50885">
    <property type="entry name" value="HAMP"/>
    <property type="match status" value="1"/>
</dbReference>
<name>A0A090I617_9GAMM</name>
<keyword evidence="2" id="KW-1003">Cell membrane</keyword>
<sequence length="661" mass="73068">MLQKSLSNLKTRYQILVPVLTTITVMIIAIYLVNSKLESTNRNVQISDYRSLQLSNVSIAESRLLFLRLSVSASFTDLESLTSIDFDGVTSELQSNFTSMVNQQRTLQGLGAAVKSPEQLQSEVNDIISQLHDYKKYAGIIVELNDTKSDKWGNSIYLTTPIEQANELILSSSLSEESKLYWEKILPEVYSKAASIEIQMTSLFNEDLYTSVSKASRIDIVHREFEALSKLIEPLEHKEAKNILENAFKTQLNMNSMLWTAVNNISENKRELVELGKIIYKELNDERTRLTKMNGKISEDNMRLISESQNLLFMAITVTIIISLLIGFIIAKIVTKPILILQKQMSDISNGRLDSLNYQSSDNEIGKLCTNTDNTVVRLKNMIGSLRNVGEEVSSSSTELAAIMVQSEANASDQKSQVDLIATAITELAASANQVDASANQADITAKDVLMMSRGGAKSAAEGVKLSQDLALQMDETSSEVMILKDQTDRISEVITVIDSISEQTNLLALNAAIEAARAGESGRGFAVVADEVRGLAAKTQQSTQNIQNIINNLQKKSLNVVDSVNQSIEMIQKTAQMSLDTNNQLLNISDSIELISQTNAEMATAANEQSRAIESISENVNVITESINQNVEGIRESAQASQYLSELSENQKEQLLFFKI</sequence>
<dbReference type="GO" id="GO:0006935">
    <property type="term" value="P:chemotaxis"/>
    <property type="evidence" value="ECO:0007669"/>
    <property type="project" value="UniProtKB-ARBA"/>
</dbReference>
<feature type="domain" description="HAMP" evidence="9">
    <location>
        <begin position="332"/>
        <end position="384"/>
    </location>
</feature>
<dbReference type="Pfam" id="PF00015">
    <property type="entry name" value="MCPsignal"/>
    <property type="match status" value="1"/>
</dbReference>
<evidence type="ECO:0000313" key="10">
    <source>
        <dbReference type="EMBL" id="CED57080.1"/>
    </source>
</evidence>
<evidence type="ECO:0000259" key="8">
    <source>
        <dbReference type="PROSITE" id="PS50192"/>
    </source>
</evidence>
<keyword evidence="2" id="KW-0997">Cell inner membrane</keyword>